<protein>
    <submittedName>
        <fullName evidence="9">Thioredoxin domain-containing protein</fullName>
    </submittedName>
</protein>
<evidence type="ECO:0000313" key="10">
    <source>
        <dbReference type="Proteomes" id="UP000380867"/>
    </source>
</evidence>
<keyword evidence="7" id="KW-0812">Transmembrane</keyword>
<feature type="domain" description="Thioredoxin-like fold" evidence="8">
    <location>
        <begin position="90"/>
        <end position="250"/>
    </location>
</feature>
<dbReference type="InterPro" id="IPR036249">
    <property type="entry name" value="Thioredoxin-like_sf"/>
</dbReference>
<reference evidence="9" key="1">
    <citation type="submission" date="2019-09" db="EMBL/GenBank/DDBJ databases">
        <authorList>
            <person name="Li J."/>
        </authorList>
    </citation>
    <scope>NUCLEOTIDE SEQUENCE [LARGE SCALE GENOMIC DNA]</scope>
    <source>
        <strain evidence="9">JCM 14732</strain>
    </source>
</reference>
<dbReference type="Gene3D" id="3.40.30.10">
    <property type="entry name" value="Glutaredoxin"/>
    <property type="match status" value="1"/>
</dbReference>
<comment type="caution">
    <text evidence="9">The sequence shown here is derived from an EMBL/GenBank/DDBJ whole genome shotgun (WGS) entry which is preliminary data.</text>
</comment>
<keyword evidence="3" id="KW-0560">Oxidoreductase</keyword>
<evidence type="ECO:0000256" key="5">
    <source>
        <dbReference type="ARBA" id="ARBA00023284"/>
    </source>
</evidence>
<feature type="transmembrane region" description="Helical" evidence="7">
    <location>
        <begin position="29"/>
        <end position="49"/>
    </location>
</feature>
<comment type="similarity">
    <text evidence="1">Belongs to the thioredoxin family. DsbA subfamily.</text>
</comment>
<evidence type="ECO:0000256" key="4">
    <source>
        <dbReference type="ARBA" id="ARBA00023157"/>
    </source>
</evidence>
<evidence type="ECO:0000256" key="3">
    <source>
        <dbReference type="ARBA" id="ARBA00023002"/>
    </source>
</evidence>
<feature type="region of interest" description="Disordered" evidence="6">
    <location>
        <begin position="1"/>
        <end position="23"/>
    </location>
</feature>
<keyword evidence="4" id="KW-1015">Disulfide bond</keyword>
<dbReference type="SUPFAM" id="SSF52833">
    <property type="entry name" value="Thioredoxin-like"/>
    <property type="match status" value="1"/>
</dbReference>
<evidence type="ECO:0000259" key="8">
    <source>
        <dbReference type="Pfam" id="PF13462"/>
    </source>
</evidence>
<dbReference type="EMBL" id="SDPQ02000001">
    <property type="protein sequence ID" value="KAA1400083.1"/>
    <property type="molecule type" value="Genomic_DNA"/>
</dbReference>
<dbReference type="Proteomes" id="UP000380867">
    <property type="component" value="Unassembled WGS sequence"/>
</dbReference>
<dbReference type="CDD" id="cd02972">
    <property type="entry name" value="DsbA_family"/>
    <property type="match status" value="1"/>
</dbReference>
<sequence length="254" mass="27626">MSNERQQRAARAEQMRKEREKADRKQRNLITVGIVVVVVALIAVAGFAVKSAQDGNTDSTKLVYPAHTDKKTFGFDYTAADAGGKAGTDPVKVVLTEDFQCPVCKAFEEQTGAFLNDLVKKGEITIDYRPISFLDRSSANEYSSRAANAAMCVLNEGGVEDYKKFHDLLYANQPAEQTAGPEDAELISDAKQVGVTGIDSCVRKKVYGPWLDKALEKAQSDGFQGTPWVRIDGKDVKSPTADAIQKAIDAAKKS</sequence>
<dbReference type="GO" id="GO:0016491">
    <property type="term" value="F:oxidoreductase activity"/>
    <property type="evidence" value="ECO:0007669"/>
    <property type="project" value="UniProtKB-KW"/>
</dbReference>
<proteinExistence type="inferred from homology"/>
<accession>A0A5M4FJZ3</accession>
<dbReference type="OrthoDB" id="117402at2"/>
<dbReference type="PANTHER" id="PTHR13887:SF14">
    <property type="entry name" value="DISULFIDE BOND FORMATION PROTEIN D"/>
    <property type="match status" value="1"/>
</dbReference>
<gene>
    <name evidence="9" type="ORF">ESP70_004900</name>
</gene>
<evidence type="ECO:0000256" key="1">
    <source>
        <dbReference type="ARBA" id="ARBA00005791"/>
    </source>
</evidence>
<dbReference type="AlphaFoldDB" id="A0A5M4FJZ3"/>
<keyword evidence="2" id="KW-0732">Signal</keyword>
<keyword evidence="5" id="KW-0676">Redox-active center</keyword>
<evidence type="ECO:0000256" key="7">
    <source>
        <dbReference type="SAM" id="Phobius"/>
    </source>
</evidence>
<evidence type="ECO:0000256" key="6">
    <source>
        <dbReference type="SAM" id="MobiDB-lite"/>
    </source>
</evidence>
<evidence type="ECO:0000313" key="9">
    <source>
        <dbReference type="EMBL" id="KAA1400083.1"/>
    </source>
</evidence>
<organism evidence="9 10">
    <name type="scientific">Aeromicrobium ginsengisoli</name>
    <dbReference type="NCBI Taxonomy" id="363867"/>
    <lineage>
        <taxon>Bacteria</taxon>
        <taxon>Bacillati</taxon>
        <taxon>Actinomycetota</taxon>
        <taxon>Actinomycetes</taxon>
        <taxon>Propionibacteriales</taxon>
        <taxon>Nocardioidaceae</taxon>
        <taxon>Aeromicrobium</taxon>
    </lineage>
</organism>
<name>A0A5M4FJZ3_9ACTN</name>
<keyword evidence="7" id="KW-0472">Membrane</keyword>
<keyword evidence="10" id="KW-1185">Reference proteome</keyword>
<keyword evidence="7" id="KW-1133">Transmembrane helix</keyword>
<dbReference type="RefSeq" id="WP_149688186.1">
    <property type="nucleotide sequence ID" value="NZ_SDPQ02000001.1"/>
</dbReference>
<evidence type="ECO:0000256" key="2">
    <source>
        <dbReference type="ARBA" id="ARBA00022729"/>
    </source>
</evidence>
<dbReference type="InterPro" id="IPR012336">
    <property type="entry name" value="Thioredoxin-like_fold"/>
</dbReference>
<dbReference type="PANTHER" id="PTHR13887">
    <property type="entry name" value="GLUTATHIONE S-TRANSFERASE KAPPA"/>
    <property type="match status" value="1"/>
</dbReference>
<dbReference type="Pfam" id="PF13462">
    <property type="entry name" value="Thioredoxin_4"/>
    <property type="match status" value="1"/>
</dbReference>